<comment type="subcellular location">
    <subcellularLocation>
        <location evidence="1">Membrane</location>
    </subcellularLocation>
</comment>
<dbReference type="Pfam" id="PF01734">
    <property type="entry name" value="Patatin"/>
    <property type="match status" value="1"/>
</dbReference>
<gene>
    <name evidence="9" type="ORF">H0H26_02425</name>
</gene>
<dbReference type="GO" id="GO:0016042">
    <property type="term" value="P:lipid catabolic process"/>
    <property type="evidence" value="ECO:0007669"/>
    <property type="project" value="UniProtKB-UniRule"/>
</dbReference>
<dbReference type="PANTHER" id="PTHR14226">
    <property type="entry name" value="NEUROPATHY TARGET ESTERASE/SWISS CHEESE D.MELANOGASTER"/>
    <property type="match status" value="1"/>
</dbReference>
<evidence type="ECO:0000256" key="4">
    <source>
        <dbReference type="ARBA" id="ARBA00023098"/>
    </source>
</evidence>
<dbReference type="InterPro" id="IPR050301">
    <property type="entry name" value="NTE"/>
</dbReference>
<evidence type="ECO:0000256" key="5">
    <source>
        <dbReference type="ARBA" id="ARBA00023136"/>
    </source>
</evidence>
<dbReference type="InterPro" id="IPR034746">
    <property type="entry name" value="POTRA"/>
</dbReference>
<feature type="short sequence motif" description="GXGXXG" evidence="6">
    <location>
        <begin position="70"/>
        <end position="75"/>
    </location>
</feature>
<protein>
    <submittedName>
        <fullName evidence="9">Patatin-like phospholipase family protein</fullName>
    </submittedName>
</protein>
<dbReference type="SUPFAM" id="SSF52151">
    <property type="entry name" value="FabD/lysophospholipase-like"/>
    <property type="match status" value="1"/>
</dbReference>
<dbReference type="Gene3D" id="3.40.1090.10">
    <property type="entry name" value="Cytosolic phospholipase A2 catalytic domain"/>
    <property type="match status" value="2"/>
</dbReference>
<evidence type="ECO:0000259" key="7">
    <source>
        <dbReference type="PROSITE" id="PS51635"/>
    </source>
</evidence>
<dbReference type="RefSeq" id="WP_081249468.1">
    <property type="nucleotide sequence ID" value="NZ_CP059075.1"/>
</dbReference>
<evidence type="ECO:0000259" key="8">
    <source>
        <dbReference type="PROSITE" id="PS51779"/>
    </source>
</evidence>
<feature type="short sequence motif" description="DGA/G" evidence="6">
    <location>
        <begin position="243"/>
        <end position="245"/>
    </location>
</feature>
<keyword evidence="2 6" id="KW-0378">Hydrolase</keyword>
<keyword evidence="3 6" id="KW-0442">Lipid degradation</keyword>
<dbReference type="PROSITE" id="PS51635">
    <property type="entry name" value="PNPLA"/>
    <property type="match status" value="1"/>
</dbReference>
<dbReference type="EMBL" id="CP059075">
    <property type="protein sequence ID" value="QRE04480.1"/>
    <property type="molecule type" value="Genomic_DNA"/>
</dbReference>
<dbReference type="GO" id="GO:0019867">
    <property type="term" value="C:outer membrane"/>
    <property type="evidence" value="ECO:0007669"/>
    <property type="project" value="InterPro"/>
</dbReference>
<name>A0A7U2NFZ3_FLAPS</name>
<reference evidence="9 10" key="1">
    <citation type="submission" date="2020-07" db="EMBL/GenBank/DDBJ databases">
        <title>Genomic characterization of Flavobacterium psychrophilum strains.</title>
        <authorList>
            <person name="Castillo D."/>
            <person name="Jorgensen J."/>
            <person name="Middelboe M."/>
        </authorList>
    </citation>
    <scope>NUCLEOTIDE SEQUENCE [LARGE SCALE GENOMIC DNA]</scope>
    <source>
        <strain evidence="9 10">FPS-R7</strain>
    </source>
</reference>
<evidence type="ECO:0000256" key="2">
    <source>
        <dbReference type="ARBA" id="ARBA00022801"/>
    </source>
</evidence>
<dbReference type="InterPro" id="IPR002641">
    <property type="entry name" value="PNPLA_dom"/>
</dbReference>
<feature type="short sequence motif" description="GXSXG" evidence="6">
    <location>
        <begin position="97"/>
        <end position="101"/>
    </location>
</feature>
<proteinExistence type="predicted"/>
<dbReference type="Gene3D" id="3.10.20.310">
    <property type="entry name" value="membrane protein fhac"/>
    <property type="match status" value="1"/>
</dbReference>
<feature type="active site" description="Proton acceptor" evidence="6">
    <location>
        <position position="243"/>
    </location>
</feature>
<dbReference type="PROSITE" id="PS51779">
    <property type="entry name" value="POTRA"/>
    <property type="match status" value="1"/>
</dbReference>
<keyword evidence="4 6" id="KW-0443">Lipid metabolism</keyword>
<dbReference type="InterPro" id="IPR016035">
    <property type="entry name" value="Acyl_Trfase/lysoPLipase"/>
</dbReference>
<evidence type="ECO:0000256" key="3">
    <source>
        <dbReference type="ARBA" id="ARBA00022963"/>
    </source>
</evidence>
<evidence type="ECO:0000256" key="6">
    <source>
        <dbReference type="PROSITE-ProRule" id="PRU01161"/>
    </source>
</evidence>
<evidence type="ECO:0000313" key="9">
    <source>
        <dbReference type="EMBL" id="QRE04480.1"/>
    </source>
</evidence>
<accession>A0A7U2NFZ3</accession>
<feature type="active site" description="Nucleophile" evidence="6">
    <location>
        <position position="99"/>
    </location>
</feature>
<dbReference type="PANTHER" id="PTHR14226:SF76">
    <property type="entry name" value="NTE FAMILY PROTEIN RSSA"/>
    <property type="match status" value="1"/>
</dbReference>
<feature type="domain" description="POTRA" evidence="8">
    <location>
        <begin position="361"/>
        <end position="432"/>
    </location>
</feature>
<dbReference type="CDD" id="cd07205">
    <property type="entry name" value="Pat_PNPLA6_PNPLA7_NTE1_like"/>
    <property type="match status" value="1"/>
</dbReference>
<feature type="domain" description="PNPLA" evidence="7">
    <location>
        <begin position="66"/>
        <end position="256"/>
    </location>
</feature>
<dbReference type="Proteomes" id="UP000596329">
    <property type="component" value="Chromosome"/>
</dbReference>
<sequence>MYKAHKQSIFPLFTPIFFFLKKKEKGFPLLSGLKGMRLLYLLTFCLTSLICFSQTQDSSRRLKIGLVLSGGGAKGFAHIGVLKEIERAGIKIDYIGGTSMGAIIGGLYASGYNASQLDSIFKETNFDELVQDFVPRKNKTFYEKSNDELYALSLPFQKFKITIPKGLSKGMYNYNLISKLTHNVRHVQDFSKLKIPFLCVATNLETGEEKVFKNGCLPLVLSASSAFPSLFSPVEIDGDLYVDGGVTNNYPVEEVRKMGADVIIGVDVQDDLKDRESLNSVLVILNQISNYQTIEKMREKKLQTDIYIKPNIEGFSVVSFDRGEQIVNKGIEAALLVREKLERLGTHYQEAPENTKGIDSLHIQEIGIEGNENYTRSYVIGKLRFKPGSKISYSDLHNGINNLNATQNFSSLNYKLTKQDNQDNLIINVKENPVKTYFKLGVHYDDLFKSSALVNVTQRNLYFKNDVASLDVILGDAFRYNLDYYIDNGFHWSFGFKSKLNQFKRASKTDFNDGKTLQNTGLENINIDYLDLSNQAYLQTIFAQKFLFGIGVEHKYINVTANLSANTRKYLDKNNYMSLIGFLKYDSFSNKYFPKRGWYFMGDIQSFLSSSNHYDDFTRFTSLKADVGIVQTVFKKVAVKLQTEGGFLVDTKTNTVFDYVLGGYGFTKINNLKPFYGYNYLDLSGNSYVKASLSFDYEFIKKNHLNLCSNFANIGNNIFDTNAWISSPKYTGYALGYGIETLVGPIEIKQSWSPETGKSFTWFTVGFVF</sequence>
<dbReference type="InterPro" id="IPR043864">
    <property type="entry name" value="Omp85-like_dom"/>
</dbReference>
<evidence type="ECO:0000313" key="10">
    <source>
        <dbReference type="Proteomes" id="UP000596329"/>
    </source>
</evidence>
<dbReference type="Pfam" id="PF19143">
    <property type="entry name" value="Omp85_2"/>
    <property type="match status" value="1"/>
</dbReference>
<dbReference type="AlphaFoldDB" id="A0A7U2NFZ3"/>
<evidence type="ECO:0000256" key="1">
    <source>
        <dbReference type="ARBA" id="ARBA00004370"/>
    </source>
</evidence>
<dbReference type="GO" id="GO:0016787">
    <property type="term" value="F:hydrolase activity"/>
    <property type="evidence" value="ECO:0007669"/>
    <property type="project" value="UniProtKB-UniRule"/>
</dbReference>
<organism evidence="9 10">
    <name type="scientific">Flavobacterium psychrophilum</name>
    <dbReference type="NCBI Taxonomy" id="96345"/>
    <lineage>
        <taxon>Bacteria</taxon>
        <taxon>Pseudomonadati</taxon>
        <taxon>Bacteroidota</taxon>
        <taxon>Flavobacteriia</taxon>
        <taxon>Flavobacteriales</taxon>
        <taxon>Flavobacteriaceae</taxon>
        <taxon>Flavobacterium</taxon>
    </lineage>
</organism>
<keyword evidence="5" id="KW-0472">Membrane</keyword>